<reference evidence="5" key="2">
    <citation type="submission" date="2015-01" db="EMBL/GenBank/DDBJ databases">
        <title>Evolutionary Origins and Diversification of the Mycorrhizal Mutualists.</title>
        <authorList>
            <consortium name="DOE Joint Genome Institute"/>
            <consortium name="Mycorrhizal Genomics Consortium"/>
            <person name="Kohler A."/>
            <person name="Kuo A."/>
            <person name="Nagy L.G."/>
            <person name="Floudas D."/>
            <person name="Copeland A."/>
            <person name="Barry K.W."/>
            <person name="Cichocki N."/>
            <person name="Veneault-Fourrey C."/>
            <person name="LaButti K."/>
            <person name="Lindquist E.A."/>
            <person name="Lipzen A."/>
            <person name="Lundell T."/>
            <person name="Morin E."/>
            <person name="Murat C."/>
            <person name="Riley R."/>
            <person name="Ohm R."/>
            <person name="Sun H."/>
            <person name="Tunlid A."/>
            <person name="Henrissat B."/>
            <person name="Grigoriev I.V."/>
            <person name="Hibbett D.S."/>
            <person name="Martin F."/>
        </authorList>
    </citation>
    <scope>NUCLEOTIDE SEQUENCE [LARGE SCALE GENOMIC DNA]</scope>
    <source>
        <strain evidence="5">Zn</strain>
    </source>
</reference>
<dbReference type="InParanoid" id="A0A0C3D6H7"/>
<dbReference type="InterPro" id="IPR027417">
    <property type="entry name" value="P-loop_NTPase"/>
</dbReference>
<dbReference type="InterPro" id="IPR056884">
    <property type="entry name" value="NPHP3-like_N"/>
</dbReference>
<evidence type="ECO:0000313" key="5">
    <source>
        <dbReference type="Proteomes" id="UP000054321"/>
    </source>
</evidence>
<dbReference type="Gene3D" id="3.40.50.300">
    <property type="entry name" value="P-loop containing nucleotide triphosphate hydrolases"/>
    <property type="match status" value="1"/>
</dbReference>
<name>A0A0C3D6H7_OIDMZ</name>
<dbReference type="Pfam" id="PF24809">
    <property type="entry name" value="DUF7708"/>
    <property type="match status" value="1"/>
</dbReference>
<gene>
    <name evidence="4" type="ORF">OIDMADRAFT_44237</name>
</gene>
<dbReference type="OrthoDB" id="7464126at2759"/>
<keyword evidence="1" id="KW-0677">Repeat</keyword>
<dbReference type="Proteomes" id="UP000054321">
    <property type="component" value="Unassembled WGS sequence"/>
</dbReference>
<sequence length="769" mass="88108">MPLAPAGSRLARDIIRKAFEDLERIITPADSRSFHQTTLQDVRAAALDIETELAARQSLRNMRRLAPLFKGLEHYSKVVEVLCNGTPFLPWIWAPITLILRVAADYVDAFEQIIKGYSRMAESLGRFEILSGAFAGTPDFQQTLAVFYADILHFHKHAYRFVRRTGWKLLFVTSWGRFQRRFDHLLDDMKRHETLVDQEANARNIAEARQMCQEIRTWREESLTQVNRLEVEQDAKQYQAIVSWLKVDESDQLAIFDSLSTEAAKYPGTCAWVLQNSKVNSWLQRKPETQTLWLHGAPGSGKSVISTQLISFMKAARSFVIYHFCSYSYPSSLKYEQILRSLLLQLLRRDGDLVAHVYEECVLGKEPPKVPALEKLLQTVFTTILVVDYLEKNIFFTVDEMKNSVDELPSGLTDFYQKILMQMLVHLDDRSVGRVRCILGWIAFSKRPLKKLELLSAILFSSGNPNVTHLVPQYILDTCGHPRFLQSSWSNLIINEQDALREHGMATFACLLSGLEVFGDTYEEHHRYLRVVKGIHGFHIYATEHWTEYLLSHVVSEGGVNISSPFVTLACLLANKLDEAIVQESPVEIDSELSVSDQRLTLLGQQPVLCKQVEAALRGRSLKRLEHELVHHRDHYPGVSVEELDLFKSQFQTSAYTCRLNACPLAYLGFESEYLRFQHEMAHVQRLQCSFPGCHYPPFGSVKSLRYHVNKHHNSSPLRKSIRKASGIATDQVDVSAIWSRIIVNGRRVRDDYWETKARDQGFTAEDFA</sequence>
<dbReference type="Pfam" id="PF24883">
    <property type="entry name" value="NPHP3_N"/>
    <property type="match status" value="1"/>
</dbReference>
<feature type="domain" description="Nephrocystin 3-like N-terminal" evidence="3">
    <location>
        <begin position="268"/>
        <end position="404"/>
    </location>
</feature>
<keyword evidence="5" id="KW-1185">Reference proteome</keyword>
<evidence type="ECO:0000313" key="4">
    <source>
        <dbReference type="EMBL" id="KIM97512.1"/>
    </source>
</evidence>
<dbReference type="EMBL" id="KN832882">
    <property type="protein sequence ID" value="KIM97512.1"/>
    <property type="molecule type" value="Genomic_DNA"/>
</dbReference>
<dbReference type="STRING" id="913774.A0A0C3D6H7"/>
<evidence type="ECO:0000259" key="3">
    <source>
        <dbReference type="Pfam" id="PF24883"/>
    </source>
</evidence>
<dbReference type="InterPro" id="IPR056125">
    <property type="entry name" value="DUF7708"/>
</dbReference>
<dbReference type="PANTHER" id="PTHR10039:SF14">
    <property type="entry name" value="NACHT DOMAIN-CONTAINING PROTEIN"/>
    <property type="match status" value="1"/>
</dbReference>
<protein>
    <submittedName>
        <fullName evidence="4">Uncharacterized protein</fullName>
    </submittedName>
</protein>
<organism evidence="4 5">
    <name type="scientific">Oidiodendron maius (strain Zn)</name>
    <dbReference type="NCBI Taxonomy" id="913774"/>
    <lineage>
        <taxon>Eukaryota</taxon>
        <taxon>Fungi</taxon>
        <taxon>Dikarya</taxon>
        <taxon>Ascomycota</taxon>
        <taxon>Pezizomycotina</taxon>
        <taxon>Leotiomycetes</taxon>
        <taxon>Leotiomycetes incertae sedis</taxon>
        <taxon>Myxotrichaceae</taxon>
        <taxon>Oidiodendron</taxon>
    </lineage>
</organism>
<reference evidence="4 5" key="1">
    <citation type="submission" date="2014-04" db="EMBL/GenBank/DDBJ databases">
        <authorList>
            <consortium name="DOE Joint Genome Institute"/>
            <person name="Kuo A."/>
            <person name="Martino E."/>
            <person name="Perotto S."/>
            <person name="Kohler A."/>
            <person name="Nagy L.G."/>
            <person name="Floudas D."/>
            <person name="Copeland A."/>
            <person name="Barry K.W."/>
            <person name="Cichocki N."/>
            <person name="Veneault-Fourrey C."/>
            <person name="LaButti K."/>
            <person name="Lindquist E.A."/>
            <person name="Lipzen A."/>
            <person name="Lundell T."/>
            <person name="Morin E."/>
            <person name="Murat C."/>
            <person name="Sun H."/>
            <person name="Tunlid A."/>
            <person name="Henrissat B."/>
            <person name="Grigoriev I.V."/>
            <person name="Hibbett D.S."/>
            <person name="Martin F."/>
            <person name="Nordberg H.P."/>
            <person name="Cantor M.N."/>
            <person name="Hua S.X."/>
        </authorList>
    </citation>
    <scope>NUCLEOTIDE SEQUENCE [LARGE SCALE GENOMIC DNA]</scope>
    <source>
        <strain evidence="4 5">Zn</strain>
    </source>
</reference>
<proteinExistence type="predicted"/>
<dbReference type="PANTHER" id="PTHR10039">
    <property type="entry name" value="AMELOGENIN"/>
    <property type="match status" value="1"/>
</dbReference>
<feature type="domain" description="DUF7708" evidence="2">
    <location>
        <begin position="69"/>
        <end position="207"/>
    </location>
</feature>
<dbReference type="HOGENOM" id="CLU_002406_0_1_1"/>
<evidence type="ECO:0000256" key="1">
    <source>
        <dbReference type="ARBA" id="ARBA00022737"/>
    </source>
</evidence>
<dbReference type="SUPFAM" id="SSF52540">
    <property type="entry name" value="P-loop containing nucleoside triphosphate hydrolases"/>
    <property type="match status" value="1"/>
</dbReference>
<accession>A0A0C3D6H7</accession>
<evidence type="ECO:0000259" key="2">
    <source>
        <dbReference type="Pfam" id="PF24809"/>
    </source>
</evidence>
<dbReference type="AlphaFoldDB" id="A0A0C3D6H7"/>